<evidence type="ECO:0000313" key="3">
    <source>
        <dbReference type="Proteomes" id="UP000076842"/>
    </source>
</evidence>
<dbReference type="InParanoid" id="A0A165FUC6"/>
<evidence type="ECO:0000256" key="1">
    <source>
        <dbReference type="SAM" id="MobiDB-lite"/>
    </source>
</evidence>
<evidence type="ECO:0000313" key="2">
    <source>
        <dbReference type="EMBL" id="KZT57214.1"/>
    </source>
</evidence>
<gene>
    <name evidence="2" type="ORF">CALCODRAFT_483294</name>
</gene>
<feature type="region of interest" description="Disordered" evidence="1">
    <location>
        <begin position="84"/>
        <end position="104"/>
    </location>
</feature>
<dbReference type="EMBL" id="KV423966">
    <property type="protein sequence ID" value="KZT57214.1"/>
    <property type="molecule type" value="Genomic_DNA"/>
</dbReference>
<organism evidence="2 3">
    <name type="scientific">Calocera cornea HHB12733</name>
    <dbReference type="NCBI Taxonomy" id="1353952"/>
    <lineage>
        <taxon>Eukaryota</taxon>
        <taxon>Fungi</taxon>
        <taxon>Dikarya</taxon>
        <taxon>Basidiomycota</taxon>
        <taxon>Agaricomycotina</taxon>
        <taxon>Dacrymycetes</taxon>
        <taxon>Dacrymycetales</taxon>
        <taxon>Dacrymycetaceae</taxon>
        <taxon>Calocera</taxon>
    </lineage>
</organism>
<dbReference type="Proteomes" id="UP000076842">
    <property type="component" value="Unassembled WGS sequence"/>
</dbReference>
<proteinExistence type="predicted"/>
<dbReference type="STRING" id="1353952.A0A165FUC6"/>
<keyword evidence="3" id="KW-1185">Reference proteome</keyword>
<accession>A0A165FUC6</accession>
<name>A0A165FUC6_9BASI</name>
<protein>
    <submittedName>
        <fullName evidence="2">Uncharacterized protein</fullName>
    </submittedName>
</protein>
<reference evidence="2 3" key="1">
    <citation type="journal article" date="2016" name="Mol. Biol. Evol.">
        <title>Comparative Genomics of Early-Diverging Mushroom-Forming Fungi Provides Insights into the Origins of Lignocellulose Decay Capabilities.</title>
        <authorList>
            <person name="Nagy L.G."/>
            <person name="Riley R."/>
            <person name="Tritt A."/>
            <person name="Adam C."/>
            <person name="Daum C."/>
            <person name="Floudas D."/>
            <person name="Sun H."/>
            <person name="Yadav J.S."/>
            <person name="Pangilinan J."/>
            <person name="Larsson K.H."/>
            <person name="Matsuura K."/>
            <person name="Barry K."/>
            <person name="Labutti K."/>
            <person name="Kuo R."/>
            <person name="Ohm R.A."/>
            <person name="Bhattacharya S.S."/>
            <person name="Shirouzu T."/>
            <person name="Yoshinaga Y."/>
            <person name="Martin F.M."/>
            <person name="Grigoriev I.V."/>
            <person name="Hibbett D.S."/>
        </authorList>
    </citation>
    <scope>NUCLEOTIDE SEQUENCE [LARGE SCALE GENOMIC DNA]</scope>
    <source>
        <strain evidence="2 3">HHB12733</strain>
    </source>
</reference>
<dbReference type="AlphaFoldDB" id="A0A165FUC6"/>
<sequence>MRADMMASYAMFESLRARLAGDFARPEQLAKRVIKALKKVGALGRLPKMEEILEEKKKADSEPEKPDLIETMKMMSLEQLEQFLSGGSSSSGEARKSSALGPVFGNLSYKQKGPVMQKTLRRLQHMLMLDTGAKLVRTDN</sequence>